<dbReference type="InParanoid" id="A0A3N7G069"/>
<keyword evidence="2" id="KW-1185">Reference proteome</keyword>
<evidence type="ECO:0000313" key="1">
    <source>
        <dbReference type="EMBL" id="RQO92141.1"/>
    </source>
</evidence>
<gene>
    <name evidence="1" type="ORF">POPTR_006G239801</name>
</gene>
<accession>A0A3N7G069</accession>
<dbReference type="Proteomes" id="UP000006729">
    <property type="component" value="Chromosome 6"/>
</dbReference>
<dbReference type="EMBL" id="CM009295">
    <property type="protein sequence ID" value="RQO92141.1"/>
    <property type="molecule type" value="Genomic_DNA"/>
</dbReference>
<protein>
    <submittedName>
        <fullName evidence="1">Uncharacterized protein</fullName>
    </submittedName>
</protein>
<name>A0A3N7G069_POPTR</name>
<sequence>MMSTRVQRQSSCVEEKLSVSLALNQLSTPRLLHPWILKVGDRVWSLVQLLMLKKKKARSKLVKRGGTVGYLNMGFKSYKNGGTHSVIQEKGPSIKIVHLCPPCFSSPLFCALIRKELKARFS</sequence>
<evidence type="ECO:0000313" key="2">
    <source>
        <dbReference type="Proteomes" id="UP000006729"/>
    </source>
</evidence>
<organism evidence="1 2">
    <name type="scientific">Populus trichocarpa</name>
    <name type="common">Western balsam poplar</name>
    <name type="synonym">Populus balsamifera subsp. trichocarpa</name>
    <dbReference type="NCBI Taxonomy" id="3694"/>
    <lineage>
        <taxon>Eukaryota</taxon>
        <taxon>Viridiplantae</taxon>
        <taxon>Streptophyta</taxon>
        <taxon>Embryophyta</taxon>
        <taxon>Tracheophyta</taxon>
        <taxon>Spermatophyta</taxon>
        <taxon>Magnoliopsida</taxon>
        <taxon>eudicotyledons</taxon>
        <taxon>Gunneridae</taxon>
        <taxon>Pentapetalae</taxon>
        <taxon>rosids</taxon>
        <taxon>fabids</taxon>
        <taxon>Malpighiales</taxon>
        <taxon>Salicaceae</taxon>
        <taxon>Saliceae</taxon>
        <taxon>Populus</taxon>
    </lineage>
</organism>
<proteinExistence type="predicted"/>
<dbReference type="AlphaFoldDB" id="A0A3N7G069"/>
<reference evidence="1 2" key="1">
    <citation type="journal article" date="2006" name="Science">
        <title>The genome of black cottonwood, Populus trichocarpa (Torr. &amp; Gray).</title>
        <authorList>
            <person name="Tuskan G.A."/>
            <person name="Difazio S."/>
            <person name="Jansson S."/>
            <person name="Bohlmann J."/>
            <person name="Grigoriev I."/>
            <person name="Hellsten U."/>
            <person name="Putnam N."/>
            <person name="Ralph S."/>
            <person name="Rombauts S."/>
            <person name="Salamov A."/>
            <person name="Schein J."/>
            <person name="Sterck L."/>
            <person name="Aerts A."/>
            <person name="Bhalerao R.R."/>
            <person name="Bhalerao R.P."/>
            <person name="Blaudez D."/>
            <person name="Boerjan W."/>
            <person name="Brun A."/>
            <person name="Brunner A."/>
            <person name="Busov V."/>
            <person name="Campbell M."/>
            <person name="Carlson J."/>
            <person name="Chalot M."/>
            <person name="Chapman J."/>
            <person name="Chen G.L."/>
            <person name="Cooper D."/>
            <person name="Coutinho P.M."/>
            <person name="Couturier J."/>
            <person name="Covert S."/>
            <person name="Cronk Q."/>
            <person name="Cunningham R."/>
            <person name="Davis J."/>
            <person name="Degroeve S."/>
            <person name="Dejardin A."/>
            <person name="Depamphilis C."/>
            <person name="Detter J."/>
            <person name="Dirks B."/>
            <person name="Dubchak I."/>
            <person name="Duplessis S."/>
            <person name="Ehlting J."/>
            <person name="Ellis B."/>
            <person name="Gendler K."/>
            <person name="Goodstein D."/>
            <person name="Gribskov M."/>
            <person name="Grimwood J."/>
            <person name="Groover A."/>
            <person name="Gunter L."/>
            <person name="Hamberger B."/>
            <person name="Heinze B."/>
            <person name="Helariutta Y."/>
            <person name="Henrissat B."/>
            <person name="Holligan D."/>
            <person name="Holt R."/>
            <person name="Huang W."/>
            <person name="Islam-Faridi N."/>
            <person name="Jones S."/>
            <person name="Jones-Rhoades M."/>
            <person name="Jorgensen R."/>
            <person name="Joshi C."/>
            <person name="Kangasjarvi J."/>
            <person name="Karlsson J."/>
            <person name="Kelleher C."/>
            <person name="Kirkpatrick R."/>
            <person name="Kirst M."/>
            <person name="Kohler A."/>
            <person name="Kalluri U."/>
            <person name="Larimer F."/>
            <person name="Leebens-Mack J."/>
            <person name="Leple J.C."/>
            <person name="Locascio P."/>
            <person name="Lou Y."/>
            <person name="Lucas S."/>
            <person name="Martin F."/>
            <person name="Montanini B."/>
            <person name="Napoli C."/>
            <person name="Nelson D.R."/>
            <person name="Nelson C."/>
            <person name="Nieminen K."/>
            <person name="Nilsson O."/>
            <person name="Pereda V."/>
            <person name="Peter G."/>
            <person name="Philippe R."/>
            <person name="Pilate G."/>
            <person name="Poliakov A."/>
            <person name="Razumovskaya J."/>
            <person name="Richardson P."/>
            <person name="Rinaldi C."/>
            <person name="Ritland K."/>
            <person name="Rouze P."/>
            <person name="Ryaboy D."/>
            <person name="Schmutz J."/>
            <person name="Schrader J."/>
            <person name="Segerman B."/>
            <person name="Shin H."/>
            <person name="Siddiqui A."/>
            <person name="Sterky F."/>
            <person name="Terry A."/>
            <person name="Tsai C.J."/>
            <person name="Uberbacher E."/>
            <person name="Unneberg P."/>
            <person name="Vahala J."/>
            <person name="Wall K."/>
            <person name="Wessler S."/>
            <person name="Yang G."/>
            <person name="Yin T."/>
            <person name="Douglas C."/>
            <person name="Marra M."/>
            <person name="Sandberg G."/>
            <person name="Van de Peer Y."/>
            <person name="Rokhsar D."/>
        </authorList>
    </citation>
    <scope>NUCLEOTIDE SEQUENCE [LARGE SCALE GENOMIC DNA]</scope>
    <source>
        <strain evidence="2">cv. Nisqually</strain>
    </source>
</reference>